<proteinExistence type="predicted"/>
<protein>
    <recommendedName>
        <fullName evidence="3">DUF3841 domain-containing protein</fullName>
    </recommendedName>
</protein>
<evidence type="ECO:0008006" key="3">
    <source>
        <dbReference type="Google" id="ProtNLM"/>
    </source>
</evidence>
<organism evidence="1 2">
    <name type="scientific">Saccharibacillus kuerlensis</name>
    <dbReference type="NCBI Taxonomy" id="459527"/>
    <lineage>
        <taxon>Bacteria</taxon>
        <taxon>Bacillati</taxon>
        <taxon>Bacillota</taxon>
        <taxon>Bacilli</taxon>
        <taxon>Bacillales</taxon>
        <taxon>Paenibacillaceae</taxon>
        <taxon>Saccharibacillus</taxon>
    </lineage>
</organism>
<evidence type="ECO:0000313" key="2">
    <source>
        <dbReference type="Proteomes" id="UP000606653"/>
    </source>
</evidence>
<evidence type="ECO:0000313" key="1">
    <source>
        <dbReference type="EMBL" id="GGO03568.1"/>
    </source>
</evidence>
<name>A0ABQ2L734_9BACL</name>
<reference evidence="2" key="1">
    <citation type="journal article" date="2019" name="Int. J. Syst. Evol. Microbiol.">
        <title>The Global Catalogue of Microorganisms (GCM) 10K type strain sequencing project: providing services to taxonomists for standard genome sequencing and annotation.</title>
        <authorList>
            <consortium name="The Broad Institute Genomics Platform"/>
            <consortium name="The Broad Institute Genome Sequencing Center for Infectious Disease"/>
            <person name="Wu L."/>
            <person name="Ma J."/>
        </authorList>
    </citation>
    <scope>NUCLEOTIDE SEQUENCE [LARGE SCALE GENOMIC DNA]</scope>
    <source>
        <strain evidence="2">CGMCC 1.6964</strain>
    </source>
</reference>
<accession>A0ABQ2L734</accession>
<dbReference type="RefSeq" id="WP_018976570.1">
    <property type="nucleotide sequence ID" value="NZ_BMLN01000007.1"/>
</dbReference>
<comment type="caution">
    <text evidence="1">The sequence shown here is derived from an EMBL/GenBank/DDBJ whole genome shotgun (WGS) entry which is preliminary data.</text>
</comment>
<dbReference type="EMBL" id="BMLN01000007">
    <property type="protein sequence ID" value="GGO03568.1"/>
    <property type="molecule type" value="Genomic_DNA"/>
</dbReference>
<gene>
    <name evidence="1" type="ORF">GCM10010969_27910</name>
</gene>
<dbReference type="Proteomes" id="UP000606653">
    <property type="component" value="Unassembled WGS sequence"/>
</dbReference>
<keyword evidence="2" id="KW-1185">Reference proteome</keyword>
<sequence length="212" mass="25643">MKLTSIHKRTRGMRKKARNLTSWADHHKKLNIDSLINHHKEHVKIWIYPFYHLYRITSNKVGKKNPKYRFRKQVFYQLIEIYLAWQEEVDQLDQPYYLKIWLGDPEFMDSQVVAAIDSEIEYYNGLFKVNETDKDFPFRIQHPLIGQFKWERCWNGYYVWESDLSTTEEINKVRHQALEINEYIIDGKTEKSYFIPTGDMWIGSIQRSSNIT</sequence>